<evidence type="ECO:0000313" key="2">
    <source>
        <dbReference type="Proteomes" id="UP000306319"/>
    </source>
</evidence>
<organism evidence="1 2">
    <name type="scientific">Lepagella muris</name>
    <dbReference type="NCBI Taxonomy" id="3032870"/>
    <lineage>
        <taxon>Bacteria</taxon>
        <taxon>Pseudomonadati</taxon>
        <taxon>Bacteroidota</taxon>
        <taxon>Bacteroidia</taxon>
        <taxon>Bacteroidales</taxon>
        <taxon>Muribaculaceae</taxon>
        <taxon>Lepagella</taxon>
    </lineage>
</organism>
<reference evidence="1" key="1">
    <citation type="submission" date="2019-04" db="EMBL/GenBank/DDBJ databases">
        <title>Microbes associate with the intestines of laboratory mice.</title>
        <authorList>
            <person name="Navarre W."/>
            <person name="Wong E."/>
            <person name="Huang K."/>
            <person name="Tropini C."/>
            <person name="Ng K."/>
            <person name="Yu B."/>
        </authorList>
    </citation>
    <scope>NUCLEOTIDE SEQUENCE</scope>
    <source>
        <strain evidence="1">NM04_E33</strain>
    </source>
</reference>
<name>A0AC61RD67_9BACT</name>
<dbReference type="Proteomes" id="UP000306319">
    <property type="component" value="Unassembled WGS sequence"/>
</dbReference>
<evidence type="ECO:0000313" key="1">
    <source>
        <dbReference type="EMBL" id="TGY76501.1"/>
    </source>
</evidence>
<sequence length="463" mass="52893">MTSFLQFVENKKTVSPDDRVVRSAVTSFRESFPSKDCDDITVPALQNWIAHMMIAGLKPASRRKYLSILRALYKEWKDDTESAAIFDEVKELAAQDIEEGVDRANANCDIIRRLLNITPTSSDYEIITIFLYLLFDPGIGLPELIRLKFGDDTPAILQLDEIIDSMRASKRKRYVFGLEQGKKREGRIIGDLLHQMYGTISAYGLELGQEISRDTITSIWIAAAFRIGIQPEEIRAIVRSIPKEYSFLQYILPAELETADRLRLMQKVADSIHDAASRWFVMKMRPGNTPDDIKTAISETDGKMLDDMTFYYPTQQLVIADKKGKRKKIEKPYLPSILFFKMRKDKVAPLFRNIGELAWCYRWSNTPDSPYCAISLREMKAFQKHIGSFTPDVRMEIVTLDTPLAVNQQVRIDGYGALDNQLGVIRSIHNSNGTRTYTLALSGKEFATWTVKDIEEIYLQPIS</sequence>
<protein>
    <submittedName>
        <fullName evidence="1">Uncharacterized protein</fullName>
    </submittedName>
</protein>
<keyword evidence="2" id="KW-1185">Reference proteome</keyword>
<comment type="caution">
    <text evidence="1">The sequence shown here is derived from an EMBL/GenBank/DDBJ whole genome shotgun (WGS) entry which is preliminary data.</text>
</comment>
<accession>A0AC61RD67</accession>
<dbReference type="EMBL" id="SRYB01000039">
    <property type="protein sequence ID" value="TGY76501.1"/>
    <property type="molecule type" value="Genomic_DNA"/>
</dbReference>
<proteinExistence type="predicted"/>
<gene>
    <name evidence="1" type="ORF">E5331_17935</name>
</gene>